<gene>
    <name evidence="3" type="ORF">ACRE_021860</name>
</gene>
<feature type="region of interest" description="Disordered" evidence="1">
    <location>
        <begin position="437"/>
        <end position="547"/>
    </location>
</feature>
<keyword evidence="2" id="KW-0732">Signal</keyword>
<feature type="compositionally biased region" description="Polar residues" evidence="1">
    <location>
        <begin position="29"/>
        <end position="38"/>
    </location>
</feature>
<feature type="signal peptide" evidence="2">
    <location>
        <begin position="1"/>
        <end position="22"/>
    </location>
</feature>
<evidence type="ECO:0000256" key="1">
    <source>
        <dbReference type="SAM" id="MobiDB-lite"/>
    </source>
</evidence>
<feature type="compositionally biased region" description="Pro residues" evidence="1">
    <location>
        <begin position="351"/>
        <end position="362"/>
    </location>
</feature>
<dbReference type="Proteomes" id="UP000029964">
    <property type="component" value="Unassembled WGS sequence"/>
</dbReference>
<name>A0A086TC66_HAPC1</name>
<dbReference type="OrthoDB" id="4174342at2759"/>
<dbReference type="STRING" id="857340.A0A086TC66"/>
<comment type="caution">
    <text evidence="3">The sequence shown here is derived from an EMBL/GenBank/DDBJ whole genome shotgun (WGS) entry which is preliminary data.</text>
</comment>
<evidence type="ECO:0000256" key="2">
    <source>
        <dbReference type="SAM" id="SignalP"/>
    </source>
</evidence>
<feature type="region of interest" description="Disordered" evidence="1">
    <location>
        <begin position="307"/>
        <end position="403"/>
    </location>
</feature>
<feature type="compositionally biased region" description="Basic residues" evidence="1">
    <location>
        <begin position="456"/>
        <end position="465"/>
    </location>
</feature>
<dbReference type="AlphaFoldDB" id="A0A086TC66"/>
<feature type="compositionally biased region" description="Polar residues" evidence="1">
    <location>
        <begin position="194"/>
        <end position="214"/>
    </location>
</feature>
<evidence type="ECO:0000313" key="3">
    <source>
        <dbReference type="EMBL" id="KFH46948.1"/>
    </source>
</evidence>
<feature type="compositionally biased region" description="Polar residues" evidence="1">
    <location>
        <begin position="129"/>
        <end position="170"/>
    </location>
</feature>
<sequence>MITQSFLTVLSAISWLTWRCWSRRADRSPTMSPETVSSMFPDRPIRPLPTRRLRERLSPEVADSIKYPPSTFNSAPLFQYPPYTAKDEGSIPGPSPASPTDQSRRTDVPRNYTPRRNGVGGIGVEVDTPSRSTLVQRSSPELLNRATSRSARPEQRSANTQPPPSATSSADGYDSFENTNNKKKRKIPSAGDSALNSAHAINSDMNSHPSQGGVSTIGEVSGERPYHNGAGYPVSGSLGTNNPGISGSGRGRFGRSKNNRSPLRALSDGSNTWVGRSSSRTPTQWDSSELEGAGTGIISNAIANAGKHPRQGQENVSLLQQHSSTTKTTPTSTQFTFTCDSPVPGTQWPGYGPPGSPPPPAQDPSGKPLGRGSRRKNRRRLERELEDAARHRQQVQEERNRHYPPREDEIWVCEFCEYSRIYGEPPRALIRQYELKDRRVRQEEADRKRLLEKAKAKSRKAKKNAKAVAKGSHSGNHQLDDQVDEHDMPPLVQGPAHSTQSEDDDEGDYVADHDGRYASPSPQPRTDTAVDKGGGNRQPQQSQETRR</sequence>
<keyword evidence="4" id="KW-1185">Reference proteome</keyword>
<dbReference type="HOGENOM" id="CLU_017965_0_1_1"/>
<dbReference type="EMBL" id="JPKY01000014">
    <property type="protein sequence ID" value="KFH46948.1"/>
    <property type="molecule type" value="Genomic_DNA"/>
</dbReference>
<feature type="region of interest" description="Disordered" evidence="1">
    <location>
        <begin position="27"/>
        <end position="291"/>
    </location>
</feature>
<feature type="compositionally biased region" description="Polar residues" evidence="1">
    <location>
        <begin position="537"/>
        <end position="547"/>
    </location>
</feature>
<feature type="chain" id="PRO_5001815516" evidence="2">
    <location>
        <begin position="23"/>
        <end position="547"/>
    </location>
</feature>
<feature type="compositionally biased region" description="Low complexity" evidence="1">
    <location>
        <begin position="320"/>
        <end position="338"/>
    </location>
</feature>
<feature type="compositionally biased region" description="Basic and acidic residues" evidence="1">
    <location>
        <begin position="437"/>
        <end position="455"/>
    </location>
</feature>
<protein>
    <submittedName>
        <fullName evidence="3">Uncharacterized protein</fullName>
    </submittedName>
</protein>
<feature type="compositionally biased region" description="Polar residues" evidence="1">
    <location>
        <begin position="268"/>
        <end position="287"/>
    </location>
</feature>
<evidence type="ECO:0000313" key="4">
    <source>
        <dbReference type="Proteomes" id="UP000029964"/>
    </source>
</evidence>
<accession>A0A086TC66</accession>
<organism evidence="3 4">
    <name type="scientific">Hapsidospora chrysogenum (strain ATCC 11550 / CBS 779.69 / DSM 880 / IAM 14645 / JCM 23072 / IMI 49137)</name>
    <name type="common">Acremonium chrysogenum</name>
    <dbReference type="NCBI Taxonomy" id="857340"/>
    <lineage>
        <taxon>Eukaryota</taxon>
        <taxon>Fungi</taxon>
        <taxon>Dikarya</taxon>
        <taxon>Ascomycota</taxon>
        <taxon>Pezizomycotina</taxon>
        <taxon>Sordariomycetes</taxon>
        <taxon>Hypocreomycetidae</taxon>
        <taxon>Hypocreales</taxon>
        <taxon>Bionectriaceae</taxon>
        <taxon>Hapsidospora</taxon>
    </lineage>
</organism>
<proteinExistence type="predicted"/>
<reference evidence="4" key="1">
    <citation type="journal article" date="2014" name="Genome Announc.">
        <title>Genome sequence and annotation of Acremonium chrysogenum, producer of the beta-lactam antibiotic cephalosporin C.</title>
        <authorList>
            <person name="Terfehr D."/>
            <person name="Dahlmann T.A."/>
            <person name="Specht T."/>
            <person name="Zadra I."/>
            <person name="Kuernsteiner H."/>
            <person name="Kueck U."/>
        </authorList>
    </citation>
    <scope>NUCLEOTIDE SEQUENCE [LARGE SCALE GENOMIC DNA]</scope>
    <source>
        <strain evidence="4">ATCC 11550 / CBS 779.69 / DSM 880 / IAM 14645 / JCM 23072 / IMI 49137</strain>
    </source>
</reference>
<feature type="compositionally biased region" description="Basic and acidic residues" evidence="1">
    <location>
        <begin position="381"/>
        <end position="403"/>
    </location>
</feature>